<dbReference type="OrthoDB" id="9803238at2"/>
<dbReference type="GO" id="GO:0008761">
    <property type="term" value="F:UDP-N-acetylglucosamine 2-epimerase activity"/>
    <property type="evidence" value="ECO:0007669"/>
    <property type="project" value="UniProtKB-EC"/>
</dbReference>
<evidence type="ECO:0000313" key="7">
    <source>
        <dbReference type="Proteomes" id="UP000245391"/>
    </source>
</evidence>
<organism evidence="6 7">
    <name type="scientific">Pedobacter paludis</name>
    <dbReference type="NCBI Taxonomy" id="2203212"/>
    <lineage>
        <taxon>Bacteria</taxon>
        <taxon>Pseudomonadati</taxon>
        <taxon>Bacteroidota</taxon>
        <taxon>Sphingobacteriia</taxon>
        <taxon>Sphingobacteriales</taxon>
        <taxon>Sphingobacteriaceae</taxon>
        <taxon>Pedobacter</taxon>
    </lineage>
</organism>
<dbReference type="SUPFAM" id="SSF53756">
    <property type="entry name" value="UDP-Glycosyltransferase/glycogen phosphorylase"/>
    <property type="match status" value="1"/>
</dbReference>
<dbReference type="InterPro" id="IPR029767">
    <property type="entry name" value="WecB-like"/>
</dbReference>
<sequence length="368" mass="41416">MRISFVFGTRPEAIKLAPVIKEFARNNLFELNICFTGQHKDMVIPILKLFNINIHVNLETMSKDQQLSEVVGVMFTEIGKYLSKIKPDVVFVQGDTTTAMVAATVAFFAGIKVAHVEAGLRTNDIYSPFPEEFNRVVISKITNFHFAATKNAFNNLLNEGVSSEHICLTGNTGIDALVFASKNKSHNLLKFLPEHVLDKKIVLITCHRRENFGLKFKNICKAVKELSEKFPDVNFIYPVHLNPNVNSPARKLLSDIDNVILIEPIDYFDFVQLMNKSYLIITDSGGIQEEAPSLNKPLLIIRENTERQEGVTAGTAILAGTSTRKIVERTTTLLENKDLYLKMTKIKNPFGDGMASKRIHEYLESKLK</sequence>
<dbReference type="Proteomes" id="UP000245391">
    <property type="component" value="Unassembled WGS sequence"/>
</dbReference>
<dbReference type="Gene3D" id="3.40.50.2000">
    <property type="entry name" value="Glycogen Phosphorylase B"/>
    <property type="match status" value="2"/>
</dbReference>
<comment type="similarity">
    <text evidence="2 4">Belongs to the UDP-N-acetylglucosamine 2-epimerase family.</text>
</comment>
<feature type="domain" description="UDP-N-acetylglucosamine 2-epimerase" evidence="5">
    <location>
        <begin position="22"/>
        <end position="364"/>
    </location>
</feature>
<proteinExistence type="inferred from homology"/>
<name>A0A317EXX0_9SPHI</name>
<dbReference type="EC" id="5.1.3.14" evidence="3"/>
<dbReference type="CDD" id="cd03786">
    <property type="entry name" value="GTB_UDP-GlcNAc_2-Epimerase"/>
    <property type="match status" value="1"/>
</dbReference>
<dbReference type="AlphaFoldDB" id="A0A317EXX0"/>
<dbReference type="NCBIfam" id="TIGR00236">
    <property type="entry name" value="wecB"/>
    <property type="match status" value="1"/>
</dbReference>
<evidence type="ECO:0000256" key="3">
    <source>
        <dbReference type="ARBA" id="ARBA00038858"/>
    </source>
</evidence>
<evidence type="ECO:0000313" key="6">
    <source>
        <dbReference type="EMBL" id="PWS31681.1"/>
    </source>
</evidence>
<keyword evidence="1 4" id="KW-0413">Isomerase</keyword>
<evidence type="ECO:0000256" key="1">
    <source>
        <dbReference type="ARBA" id="ARBA00023235"/>
    </source>
</evidence>
<evidence type="ECO:0000259" key="5">
    <source>
        <dbReference type="Pfam" id="PF02350"/>
    </source>
</evidence>
<dbReference type="RefSeq" id="WP_109930640.1">
    <property type="nucleotide sequence ID" value="NZ_QGNY01000004.1"/>
</dbReference>
<protein>
    <recommendedName>
        <fullName evidence="3">UDP-N-acetylglucosamine 2-epimerase (non-hydrolyzing)</fullName>
        <ecNumber evidence="3">5.1.3.14</ecNumber>
    </recommendedName>
</protein>
<accession>A0A317EXX0</accession>
<dbReference type="EMBL" id="QGNY01000004">
    <property type="protein sequence ID" value="PWS31681.1"/>
    <property type="molecule type" value="Genomic_DNA"/>
</dbReference>
<gene>
    <name evidence="6" type="ORF">DF947_13935</name>
</gene>
<dbReference type="PANTHER" id="PTHR43174:SF2">
    <property type="entry name" value="UDP-N-ACETYLGLUCOSAMINE 2-EPIMERASE"/>
    <property type="match status" value="1"/>
</dbReference>
<dbReference type="InterPro" id="IPR003331">
    <property type="entry name" value="UDP_GlcNAc_Epimerase_2_dom"/>
</dbReference>
<reference evidence="7" key="1">
    <citation type="submission" date="2018-05" db="EMBL/GenBank/DDBJ databases">
        <title>Pedobacter paludis sp. nov., isolated from wetland soil.</title>
        <authorList>
            <person name="Zhang Y."/>
        </authorList>
    </citation>
    <scope>NUCLEOTIDE SEQUENCE [LARGE SCALE GENOMIC DNA]</scope>
    <source>
        <strain evidence="7">R-8</strain>
    </source>
</reference>
<comment type="caution">
    <text evidence="6">The sequence shown here is derived from an EMBL/GenBank/DDBJ whole genome shotgun (WGS) entry which is preliminary data.</text>
</comment>
<evidence type="ECO:0000256" key="2">
    <source>
        <dbReference type="ARBA" id="ARBA00038209"/>
    </source>
</evidence>
<evidence type="ECO:0000256" key="4">
    <source>
        <dbReference type="RuleBase" id="RU003513"/>
    </source>
</evidence>
<dbReference type="PANTHER" id="PTHR43174">
    <property type="entry name" value="UDP-N-ACETYLGLUCOSAMINE 2-EPIMERASE"/>
    <property type="match status" value="1"/>
</dbReference>
<keyword evidence="7" id="KW-1185">Reference proteome</keyword>
<dbReference type="Pfam" id="PF02350">
    <property type="entry name" value="Epimerase_2"/>
    <property type="match status" value="1"/>
</dbReference>